<sequence>MTDQNATNEAAAAPEGALQKLWEDILDLDMNLDKINNDLLNEEAKLAARYEQKKHPLYLQRQKLFDQIPRFWATVIENHPVLGGLVQMEEMDLLAQLTALEVQRDEDNPSKFKLHLRFADNDYLADNHIVKAFEVDDGAHEVRPVPSKIVWKPNKDLSVPPEGEENSFFAWFSGDDPSVGELLASDVFPNAVRYFHTEDEDEMDSEGEEILSDEDDDEDDDEEDDGEDDVEEDDEEHESAPSKKRAKNE</sequence>
<evidence type="ECO:0000256" key="1">
    <source>
        <dbReference type="ARBA" id="ARBA00009947"/>
    </source>
</evidence>
<evidence type="ECO:0000256" key="2">
    <source>
        <dbReference type="RuleBase" id="RU003876"/>
    </source>
</evidence>
<dbReference type="AlphaFoldDB" id="A0A9W8DPI0"/>
<dbReference type="InterPro" id="IPR037231">
    <property type="entry name" value="NAP-like_sf"/>
</dbReference>
<accession>A0A9W8DPI0</accession>
<evidence type="ECO:0000313" key="4">
    <source>
        <dbReference type="EMBL" id="KAJ1912084.1"/>
    </source>
</evidence>
<dbReference type="Gene3D" id="3.30.1120.90">
    <property type="entry name" value="Nucleosome assembly protein"/>
    <property type="match status" value="1"/>
</dbReference>
<comment type="similarity">
    <text evidence="1 2">Belongs to the nucleosome assembly protein (NAP) family.</text>
</comment>
<organism evidence="4 5">
    <name type="scientific">Tieghemiomyces parasiticus</name>
    <dbReference type="NCBI Taxonomy" id="78921"/>
    <lineage>
        <taxon>Eukaryota</taxon>
        <taxon>Fungi</taxon>
        <taxon>Fungi incertae sedis</taxon>
        <taxon>Zoopagomycota</taxon>
        <taxon>Kickxellomycotina</taxon>
        <taxon>Dimargaritomycetes</taxon>
        <taxon>Dimargaritales</taxon>
        <taxon>Dimargaritaceae</taxon>
        <taxon>Tieghemiomyces</taxon>
    </lineage>
</organism>
<comment type="caution">
    <text evidence="4">The sequence shown here is derived from an EMBL/GenBank/DDBJ whole genome shotgun (WGS) entry which is preliminary data.</text>
</comment>
<dbReference type="PANTHER" id="PTHR11875">
    <property type="entry name" value="TESTIS-SPECIFIC Y-ENCODED PROTEIN"/>
    <property type="match status" value="1"/>
</dbReference>
<dbReference type="Proteomes" id="UP001150569">
    <property type="component" value="Unassembled WGS sequence"/>
</dbReference>
<feature type="region of interest" description="Disordered" evidence="3">
    <location>
        <begin position="197"/>
        <end position="249"/>
    </location>
</feature>
<proteinExistence type="inferred from homology"/>
<dbReference type="SUPFAM" id="SSF143113">
    <property type="entry name" value="NAP-like"/>
    <property type="match status" value="1"/>
</dbReference>
<feature type="compositionally biased region" description="Acidic residues" evidence="3">
    <location>
        <begin position="198"/>
        <end position="237"/>
    </location>
</feature>
<dbReference type="EMBL" id="JANBPT010000865">
    <property type="protein sequence ID" value="KAJ1912084.1"/>
    <property type="molecule type" value="Genomic_DNA"/>
</dbReference>
<keyword evidence="5" id="KW-1185">Reference proteome</keyword>
<evidence type="ECO:0000256" key="3">
    <source>
        <dbReference type="SAM" id="MobiDB-lite"/>
    </source>
</evidence>
<gene>
    <name evidence="4" type="ORF">IWQ60_009828</name>
</gene>
<dbReference type="GO" id="GO:0006334">
    <property type="term" value="P:nucleosome assembly"/>
    <property type="evidence" value="ECO:0007669"/>
    <property type="project" value="InterPro"/>
</dbReference>
<protein>
    <recommendedName>
        <fullName evidence="6">Nucleosome assembly protein</fullName>
    </recommendedName>
</protein>
<reference evidence="4" key="1">
    <citation type="submission" date="2022-07" db="EMBL/GenBank/DDBJ databases">
        <title>Phylogenomic reconstructions and comparative analyses of Kickxellomycotina fungi.</title>
        <authorList>
            <person name="Reynolds N.K."/>
            <person name="Stajich J.E."/>
            <person name="Barry K."/>
            <person name="Grigoriev I.V."/>
            <person name="Crous P."/>
            <person name="Smith M.E."/>
        </authorList>
    </citation>
    <scope>NUCLEOTIDE SEQUENCE</scope>
    <source>
        <strain evidence="4">RSA 861</strain>
    </source>
</reference>
<dbReference type="OrthoDB" id="19419at2759"/>
<name>A0A9W8DPI0_9FUNG</name>
<dbReference type="Gene3D" id="1.20.5.1500">
    <property type="match status" value="1"/>
</dbReference>
<dbReference type="InterPro" id="IPR002164">
    <property type="entry name" value="NAP_family"/>
</dbReference>
<evidence type="ECO:0000313" key="5">
    <source>
        <dbReference type="Proteomes" id="UP001150569"/>
    </source>
</evidence>
<evidence type="ECO:0008006" key="6">
    <source>
        <dbReference type="Google" id="ProtNLM"/>
    </source>
</evidence>
<dbReference type="GO" id="GO:0005634">
    <property type="term" value="C:nucleus"/>
    <property type="evidence" value="ECO:0007669"/>
    <property type="project" value="InterPro"/>
</dbReference>
<dbReference type="Pfam" id="PF00956">
    <property type="entry name" value="NAP"/>
    <property type="match status" value="1"/>
</dbReference>